<accession>A0A840SIM4</accession>
<evidence type="ECO:0000256" key="1">
    <source>
        <dbReference type="SAM" id="Phobius"/>
    </source>
</evidence>
<dbReference type="Proteomes" id="UP000593591">
    <property type="component" value="Chromosome"/>
</dbReference>
<feature type="transmembrane region" description="Helical" evidence="1">
    <location>
        <begin position="83"/>
        <end position="108"/>
    </location>
</feature>
<dbReference type="EMBL" id="JACHFR010000002">
    <property type="protein sequence ID" value="MBB5219251.1"/>
    <property type="molecule type" value="Genomic_DNA"/>
</dbReference>
<dbReference type="Proteomes" id="UP000578697">
    <property type="component" value="Unassembled WGS sequence"/>
</dbReference>
<protein>
    <submittedName>
        <fullName evidence="2">Uncharacterized protein</fullName>
    </submittedName>
</protein>
<dbReference type="AlphaFoldDB" id="A0A840SIM4"/>
<evidence type="ECO:0000313" key="3">
    <source>
        <dbReference type="EMBL" id="QOS40864.1"/>
    </source>
</evidence>
<dbReference type="KEGG" id="trc:DYE49_10525"/>
<name>A0A840SIM4_9SPIR</name>
<gene>
    <name evidence="3" type="ORF">DYE49_10525</name>
    <name evidence="2" type="ORF">HNP77_001620</name>
</gene>
<keyword evidence="1" id="KW-1133">Transmembrane helix</keyword>
<reference evidence="3 5" key="1">
    <citation type="submission" date="2018-08" db="EMBL/GenBank/DDBJ databases">
        <title>The first complete genome of Treponema rectale (CHPAT), a commensal spirochete of the bovine rectum.</title>
        <authorList>
            <person name="Staton G.J."/>
            <person name="Clegg S.R."/>
            <person name="Carter S.D."/>
            <person name="Radford A.D."/>
            <person name="Darby A."/>
            <person name="Hall N."/>
            <person name="Birtles R.J."/>
            <person name="Evans N.J."/>
        </authorList>
    </citation>
    <scope>NUCLEOTIDE SEQUENCE [LARGE SCALE GENOMIC DNA]</scope>
    <source>
        <strain evidence="3 5">CHPA</strain>
    </source>
</reference>
<sequence length="120" mass="12800">MACFTVPLAEALAVTAVKHFTCRKTLKDAAAFKEKVSVLQKMLFGGSFLLAAEHVYHGEVVFYPPFLTAMENSEATAEMLHEMATVGAGMAVLTTAVWALGLGISALVKRIGLRKQTGAV</sequence>
<evidence type="ECO:0000313" key="2">
    <source>
        <dbReference type="EMBL" id="MBB5219251.1"/>
    </source>
</evidence>
<evidence type="ECO:0000313" key="5">
    <source>
        <dbReference type="Proteomes" id="UP000593591"/>
    </source>
</evidence>
<dbReference type="RefSeq" id="WP_184652664.1">
    <property type="nucleotide sequence ID" value="NZ_JACHFR010000002.1"/>
</dbReference>
<evidence type="ECO:0000313" key="4">
    <source>
        <dbReference type="Proteomes" id="UP000578697"/>
    </source>
</evidence>
<reference evidence="2 4" key="2">
    <citation type="submission" date="2020-08" db="EMBL/GenBank/DDBJ databases">
        <title>Genomic Encyclopedia of Type Strains, Phase IV (KMG-IV): sequencing the most valuable type-strain genomes for metagenomic binning, comparative biology and taxonomic classification.</title>
        <authorList>
            <person name="Goeker M."/>
        </authorList>
    </citation>
    <scope>NUCLEOTIDE SEQUENCE [LARGE SCALE GENOMIC DNA]</scope>
    <source>
        <strain evidence="2 4">DSM 103679</strain>
    </source>
</reference>
<keyword evidence="1" id="KW-0472">Membrane</keyword>
<proteinExistence type="predicted"/>
<dbReference type="EMBL" id="CP031517">
    <property type="protein sequence ID" value="QOS40864.1"/>
    <property type="molecule type" value="Genomic_DNA"/>
</dbReference>
<keyword evidence="4" id="KW-1185">Reference proteome</keyword>
<organism evidence="2 4">
    <name type="scientific">Treponema rectale</name>
    <dbReference type="NCBI Taxonomy" id="744512"/>
    <lineage>
        <taxon>Bacteria</taxon>
        <taxon>Pseudomonadati</taxon>
        <taxon>Spirochaetota</taxon>
        <taxon>Spirochaetia</taxon>
        <taxon>Spirochaetales</taxon>
        <taxon>Treponemataceae</taxon>
        <taxon>Treponema</taxon>
    </lineage>
</organism>
<keyword evidence="1" id="KW-0812">Transmembrane</keyword>